<keyword evidence="4" id="KW-0418">Kinase</keyword>
<dbReference type="GO" id="GO:0004674">
    <property type="term" value="F:protein serine/threonine kinase activity"/>
    <property type="evidence" value="ECO:0007669"/>
    <property type="project" value="UniProtKB-KW"/>
</dbReference>
<evidence type="ECO:0000256" key="2">
    <source>
        <dbReference type="ARBA" id="ARBA00022679"/>
    </source>
</evidence>
<evidence type="ECO:0000256" key="5">
    <source>
        <dbReference type="ARBA" id="ARBA00022840"/>
    </source>
</evidence>
<dbReference type="AlphaFoldDB" id="A0A834YJ25"/>
<evidence type="ECO:0000256" key="3">
    <source>
        <dbReference type="ARBA" id="ARBA00022741"/>
    </source>
</evidence>
<accession>A0A834YJ25</accession>
<keyword evidence="1" id="KW-0723">Serine/threonine-protein kinase</keyword>
<dbReference type="GO" id="GO:0005524">
    <property type="term" value="F:ATP binding"/>
    <property type="evidence" value="ECO:0007669"/>
    <property type="project" value="UniProtKB-KW"/>
</dbReference>
<keyword evidence="5" id="KW-0067">ATP-binding</keyword>
<dbReference type="PANTHER" id="PTHR11584:SF369">
    <property type="entry name" value="MITOGEN-ACTIVATED PROTEIN KINASE KINASE KINASE 19-RELATED"/>
    <property type="match status" value="1"/>
</dbReference>
<dbReference type="InterPro" id="IPR011009">
    <property type="entry name" value="Kinase-like_dom_sf"/>
</dbReference>
<keyword evidence="7" id="KW-1185">Reference proteome</keyword>
<dbReference type="PANTHER" id="PTHR11584">
    <property type="entry name" value="SERINE/THREONINE PROTEIN KINASE"/>
    <property type="match status" value="1"/>
</dbReference>
<evidence type="ECO:0000256" key="1">
    <source>
        <dbReference type="ARBA" id="ARBA00022527"/>
    </source>
</evidence>
<comment type="caution">
    <text evidence="6">The sequence shown here is derived from an EMBL/GenBank/DDBJ whole genome shotgun (WGS) entry which is preliminary data.</text>
</comment>
<reference evidence="6 7" key="1">
    <citation type="submission" date="2020-04" db="EMBL/GenBank/DDBJ databases">
        <title>Plant Genome Project.</title>
        <authorList>
            <person name="Zhang R.-G."/>
        </authorList>
    </citation>
    <scope>NUCLEOTIDE SEQUENCE [LARGE SCALE GENOMIC DNA]</scope>
    <source>
        <strain evidence="6">YNK0</strain>
        <tissue evidence="6">Leaf</tissue>
    </source>
</reference>
<dbReference type="OrthoDB" id="8693905at2759"/>
<keyword evidence="2" id="KW-0808">Transferase</keyword>
<protein>
    <recommendedName>
        <fullName evidence="8">Protein kinase domain-containing protein</fullName>
    </recommendedName>
</protein>
<keyword evidence="3" id="KW-0547">Nucleotide-binding</keyword>
<evidence type="ECO:0000313" key="6">
    <source>
        <dbReference type="EMBL" id="KAF8388940.1"/>
    </source>
</evidence>
<gene>
    <name evidence="6" type="ORF">HHK36_025623</name>
</gene>
<evidence type="ECO:0000256" key="4">
    <source>
        <dbReference type="ARBA" id="ARBA00022777"/>
    </source>
</evidence>
<dbReference type="EMBL" id="JABCRI010000019">
    <property type="protein sequence ID" value="KAF8388940.1"/>
    <property type="molecule type" value="Genomic_DNA"/>
</dbReference>
<dbReference type="SUPFAM" id="SSF56112">
    <property type="entry name" value="Protein kinase-like (PK-like)"/>
    <property type="match status" value="1"/>
</dbReference>
<dbReference type="Proteomes" id="UP000655225">
    <property type="component" value="Unassembled WGS sequence"/>
</dbReference>
<evidence type="ECO:0000313" key="7">
    <source>
        <dbReference type="Proteomes" id="UP000655225"/>
    </source>
</evidence>
<evidence type="ECO:0008006" key="8">
    <source>
        <dbReference type="Google" id="ProtNLM"/>
    </source>
</evidence>
<name>A0A834YJ25_TETSI</name>
<organism evidence="6 7">
    <name type="scientific">Tetracentron sinense</name>
    <name type="common">Spur-leaf</name>
    <dbReference type="NCBI Taxonomy" id="13715"/>
    <lineage>
        <taxon>Eukaryota</taxon>
        <taxon>Viridiplantae</taxon>
        <taxon>Streptophyta</taxon>
        <taxon>Embryophyta</taxon>
        <taxon>Tracheophyta</taxon>
        <taxon>Spermatophyta</taxon>
        <taxon>Magnoliopsida</taxon>
        <taxon>Trochodendrales</taxon>
        <taxon>Trochodendraceae</taxon>
        <taxon>Tetracentron</taxon>
    </lineage>
</organism>
<proteinExistence type="predicted"/>
<sequence>MFSSGTKSGLETSRVAGTMLIPTRFVWPYGRTNLSRGAAFGRVYMGMNLDSTELITVKQVLSATNSASKEKAQAHVRELEDEVKLLKNFSHSNIVMTHEYDLLVF</sequence>
<dbReference type="Gene3D" id="3.30.200.20">
    <property type="entry name" value="Phosphorylase Kinase, domain 1"/>
    <property type="match status" value="1"/>
</dbReference>